<keyword evidence="2" id="KW-0285">Flavoprotein</keyword>
<dbReference type="Proteomes" id="UP000194841">
    <property type="component" value="Unassembled WGS sequence"/>
</dbReference>
<evidence type="ECO:0000256" key="2">
    <source>
        <dbReference type="PIRSR" id="PIRSR011396-2"/>
    </source>
</evidence>
<evidence type="ECO:0000256" key="1">
    <source>
        <dbReference type="PIRSR" id="PIRSR011396-1"/>
    </source>
</evidence>
<dbReference type="InterPro" id="IPR006905">
    <property type="entry name" value="Flavin_halogenase"/>
</dbReference>
<feature type="active site" evidence="1">
    <location>
        <position position="82"/>
    </location>
</feature>
<feature type="binding site" evidence="2">
    <location>
        <position position="193"/>
    </location>
    <ligand>
        <name>FAD</name>
        <dbReference type="ChEBI" id="CHEBI:57692"/>
    </ligand>
</feature>
<dbReference type="Gene3D" id="3.50.50.60">
    <property type="entry name" value="FAD/NAD(P)-binding domain"/>
    <property type="match status" value="1"/>
</dbReference>
<comment type="caution">
    <text evidence="3">The sequence shown here is derived from an EMBL/GenBank/DDBJ whole genome shotgun (WGS) entry which is preliminary data.</text>
</comment>
<dbReference type="RefSeq" id="WP_086743013.1">
    <property type="nucleotide sequence ID" value="NZ_MWPV01000001.1"/>
</dbReference>
<evidence type="ECO:0000313" key="4">
    <source>
        <dbReference type="Proteomes" id="UP000194841"/>
    </source>
</evidence>
<dbReference type="PANTHER" id="PTHR43747">
    <property type="entry name" value="FAD-BINDING PROTEIN"/>
    <property type="match status" value="1"/>
</dbReference>
<name>A0A244CW49_PSEDV</name>
<dbReference type="PIRSF" id="PIRSF011396">
    <property type="entry name" value="Trp_halogenase"/>
    <property type="match status" value="1"/>
</dbReference>
<proteinExistence type="predicted"/>
<dbReference type="InterPro" id="IPR033856">
    <property type="entry name" value="Trp_halogen"/>
</dbReference>
<feature type="binding site" evidence="2">
    <location>
        <begin position="13"/>
        <end position="16"/>
    </location>
    <ligand>
        <name>FAD</name>
        <dbReference type="ChEBI" id="CHEBI:57692"/>
    </ligand>
</feature>
<feature type="binding site" evidence="2">
    <location>
        <position position="353"/>
    </location>
    <ligand>
        <name>L-tryptophan</name>
        <dbReference type="ChEBI" id="CHEBI:57912"/>
    </ligand>
</feature>
<dbReference type="InterPro" id="IPR050816">
    <property type="entry name" value="Flavin-dep_Halogenase_NPB"/>
</dbReference>
<dbReference type="GO" id="GO:0004497">
    <property type="term" value="F:monooxygenase activity"/>
    <property type="evidence" value="ECO:0007669"/>
    <property type="project" value="InterPro"/>
</dbReference>
<reference evidence="3 4" key="1">
    <citation type="submission" date="2017-02" db="EMBL/GenBank/DDBJ databases">
        <title>Pseudoalteromonas ulvae TC14 Genome.</title>
        <authorList>
            <person name="Molmeret M."/>
        </authorList>
    </citation>
    <scope>NUCLEOTIDE SEQUENCE [LARGE SCALE GENOMIC DNA]</scope>
    <source>
        <strain evidence="3">TC14</strain>
    </source>
</reference>
<protein>
    <submittedName>
        <fullName evidence="3">Tryptophan halogenase</fullName>
    </submittedName>
</protein>
<dbReference type="GO" id="GO:0000166">
    <property type="term" value="F:nucleotide binding"/>
    <property type="evidence" value="ECO:0007669"/>
    <property type="project" value="UniProtKB-KW"/>
</dbReference>
<dbReference type="SUPFAM" id="SSF51905">
    <property type="entry name" value="FAD/NAD(P)-binding domain"/>
    <property type="match status" value="1"/>
</dbReference>
<dbReference type="AlphaFoldDB" id="A0A244CW49"/>
<organism evidence="3 4">
    <name type="scientific">Pseudoalteromonas ulvae</name>
    <dbReference type="NCBI Taxonomy" id="107327"/>
    <lineage>
        <taxon>Bacteria</taxon>
        <taxon>Pseudomonadati</taxon>
        <taxon>Pseudomonadota</taxon>
        <taxon>Gammaproteobacteria</taxon>
        <taxon>Alteromonadales</taxon>
        <taxon>Pseudoalteromonadaceae</taxon>
        <taxon>Pseudoalteromonas</taxon>
    </lineage>
</organism>
<dbReference type="Pfam" id="PF04820">
    <property type="entry name" value="Trp_halogenase"/>
    <property type="match status" value="1"/>
</dbReference>
<keyword evidence="4" id="KW-1185">Reference proteome</keyword>
<sequence>MKKRINDVVIVGGGTAGWLSAALLAKKLNILAPDSVNITLVESPDIPIMGVGEGTWPTIRTTLQEIGIDEVEFITFCEASFKQGAEFVNWSNTPTNGQSSSYFHPLNAVFHASYDFNLAPYWLAGELGEMPYDQLAASQSRVSQLGLAPKLITTPQYQAIQNYSYHLNANKFAELLTKHCVEKLGVKHISANVTQVNLSVDGNISSVLTDIAGDIKGDLFIDCSGSKALLLGETLGVKWKGISDIIFNDTALAFQVPYQSDTSPIASNTIATAHDAGWTWDIGLQTRRGVGYVYSSQHTNDVEAEQVLRNYAGKMAEDIDVRKINLNLGYREKFWHKNCVAIGMSAAFIEPLEASAIFLIEAGVNMIADQFPRDFAAMPYVEKKFNNTFSLRWQKSVDFIKLHYCISNRRDTQYWVDNCDPKSIPDSLQEKLAHWQYHPPSKHDFDNAFEPFVLDSYLFVLYGMGFKTNLADNLSAFPHVAQAKMKKQQIDKLTEQLISQLPSNRDLIDKIKQYGMAKL</sequence>
<feature type="binding site" evidence="2">
    <location>
        <position position="357"/>
    </location>
    <ligand>
        <name>FAD</name>
        <dbReference type="ChEBI" id="CHEBI:57692"/>
    </ligand>
</feature>
<keyword evidence="2" id="KW-0547">Nucleotide-binding</keyword>
<feature type="binding site" evidence="2">
    <location>
        <position position="82"/>
    </location>
    <ligand>
        <name>7-chloro-L-tryptophan</name>
        <dbReference type="ChEBI" id="CHEBI:58713"/>
    </ligand>
</feature>
<dbReference type="PANTHER" id="PTHR43747:SF4">
    <property type="entry name" value="FLAVIN-DEPENDENT TRYPTOPHAN HALOGENASE"/>
    <property type="match status" value="1"/>
</dbReference>
<accession>A0A244CW49</accession>
<dbReference type="OrthoDB" id="7178350at2"/>
<evidence type="ECO:0000313" key="3">
    <source>
        <dbReference type="EMBL" id="OUL59818.1"/>
    </source>
</evidence>
<dbReference type="InterPro" id="IPR036188">
    <property type="entry name" value="FAD/NAD-bd_sf"/>
</dbReference>
<gene>
    <name evidence="3" type="ORF">B1199_05135</name>
</gene>
<dbReference type="EMBL" id="MWPV01000001">
    <property type="protein sequence ID" value="OUL59818.1"/>
    <property type="molecule type" value="Genomic_DNA"/>
</dbReference>
<keyword evidence="2" id="KW-0274">FAD</keyword>